<dbReference type="Pfam" id="PF16198">
    <property type="entry name" value="TruB_C_2"/>
    <property type="match status" value="1"/>
</dbReference>
<sequence length="329" mass="34861">MSEDRLPPPSGWIILDKPLEMGSTQAVGAVKRNLREAGYAKAKVGHGGTLDPLATGVLPIAIGEATKLAGRMLDATKTYEFTIQFGTMTDTLDAEGTVIETSDRRPPAAALLAICEAFTGEIEQVPPKYSALKIDGRRAYDLARAGEDVEMTTRRVTIHALGPMGGQGQGVDVDSVFATTSGRPDPYDPGAPLELMDSVTLEATVSKGTYIRSLARDIAHALGTCGHVTYLRRTRAGPFGQHSAISLDKLNEIGHGARLAEILLPLEAGLDDIPALDLLPDQAEAVRQGRQLSGLTIPDGTVWAKCGGKPIALMDISDGVARVLRGFNI</sequence>
<dbReference type="NCBIfam" id="TIGR00431">
    <property type="entry name" value="TruB"/>
    <property type="match status" value="1"/>
</dbReference>
<dbReference type="InterPro" id="IPR032819">
    <property type="entry name" value="TruB_C"/>
</dbReference>
<dbReference type="InterPro" id="IPR002501">
    <property type="entry name" value="PsdUridine_synth_N"/>
</dbReference>
<dbReference type="RefSeq" id="WP_185885600.1">
    <property type="nucleotide sequence ID" value="NZ_CP060052.1"/>
</dbReference>
<evidence type="ECO:0000256" key="5">
    <source>
        <dbReference type="HAMAP-Rule" id="MF_01080"/>
    </source>
</evidence>
<evidence type="ECO:0000259" key="6">
    <source>
        <dbReference type="Pfam" id="PF01509"/>
    </source>
</evidence>
<evidence type="ECO:0000313" key="9">
    <source>
        <dbReference type="Proteomes" id="UP000515297"/>
    </source>
</evidence>
<dbReference type="InterPro" id="IPR020103">
    <property type="entry name" value="PsdUridine_synth_cat_dom_sf"/>
</dbReference>
<dbReference type="GO" id="GO:0003723">
    <property type="term" value="F:RNA binding"/>
    <property type="evidence" value="ECO:0007669"/>
    <property type="project" value="InterPro"/>
</dbReference>
<organism evidence="8 9">
    <name type="scientific">Croceicoccus marinus</name>
    <dbReference type="NCBI Taxonomy" id="450378"/>
    <lineage>
        <taxon>Bacteria</taxon>
        <taxon>Pseudomonadati</taxon>
        <taxon>Pseudomonadota</taxon>
        <taxon>Alphaproteobacteria</taxon>
        <taxon>Sphingomonadales</taxon>
        <taxon>Erythrobacteraceae</taxon>
        <taxon>Croceicoccus</taxon>
    </lineage>
</organism>
<keyword evidence="3 5" id="KW-0819">tRNA processing</keyword>
<feature type="domain" description="Pseudouridine synthase II N-terminal" evidence="6">
    <location>
        <begin position="41"/>
        <end position="164"/>
    </location>
</feature>
<dbReference type="SUPFAM" id="SSF55120">
    <property type="entry name" value="Pseudouridine synthase"/>
    <property type="match status" value="1"/>
</dbReference>
<protein>
    <recommendedName>
        <fullName evidence="5">tRNA pseudouridine synthase B</fullName>
        <ecNumber evidence="5">5.4.99.25</ecNumber>
    </recommendedName>
    <alternativeName>
        <fullName evidence="5">tRNA pseudouridine(55) synthase</fullName>
        <shortName evidence="5">Psi55 synthase</shortName>
    </alternativeName>
    <alternativeName>
        <fullName evidence="5">tRNA pseudouridylate synthase</fullName>
    </alternativeName>
    <alternativeName>
        <fullName evidence="5">tRNA-uridine isomerase</fullName>
    </alternativeName>
</protein>
<dbReference type="GO" id="GO:1990481">
    <property type="term" value="P:mRNA pseudouridine synthesis"/>
    <property type="evidence" value="ECO:0007669"/>
    <property type="project" value="TreeGrafter"/>
</dbReference>
<dbReference type="Proteomes" id="UP000515297">
    <property type="component" value="Chromosome"/>
</dbReference>
<accession>A0A7G6VY14</accession>
<evidence type="ECO:0000256" key="2">
    <source>
        <dbReference type="ARBA" id="ARBA00005642"/>
    </source>
</evidence>
<dbReference type="GO" id="GO:0031119">
    <property type="term" value="P:tRNA pseudouridine synthesis"/>
    <property type="evidence" value="ECO:0007669"/>
    <property type="project" value="UniProtKB-UniRule"/>
</dbReference>
<gene>
    <name evidence="5 8" type="primary">truB</name>
    <name evidence="8" type="ORF">H4O24_07310</name>
</gene>
<evidence type="ECO:0000256" key="3">
    <source>
        <dbReference type="ARBA" id="ARBA00022694"/>
    </source>
</evidence>
<dbReference type="PANTHER" id="PTHR13767:SF2">
    <property type="entry name" value="PSEUDOURIDYLATE SYNTHASE TRUB1"/>
    <property type="match status" value="1"/>
</dbReference>
<proteinExistence type="inferred from homology"/>
<comment type="function">
    <text evidence="5">Responsible for synthesis of pseudouridine from uracil-55 in the psi GC loop of transfer RNAs.</text>
</comment>
<feature type="domain" description="tRNA pseudouridylate synthase B C-terminal" evidence="7">
    <location>
        <begin position="212"/>
        <end position="270"/>
    </location>
</feature>
<dbReference type="GO" id="GO:0160148">
    <property type="term" value="F:tRNA pseudouridine(55) synthase activity"/>
    <property type="evidence" value="ECO:0007669"/>
    <property type="project" value="UniProtKB-EC"/>
</dbReference>
<comment type="similarity">
    <text evidence="2 5">Belongs to the pseudouridine synthase TruB family. Type 1 subfamily.</text>
</comment>
<dbReference type="Gene3D" id="3.30.2350.10">
    <property type="entry name" value="Pseudouridine synthase"/>
    <property type="match status" value="1"/>
</dbReference>
<dbReference type="EC" id="5.4.99.25" evidence="5"/>
<keyword evidence="4 5" id="KW-0413">Isomerase</keyword>
<dbReference type="HAMAP" id="MF_01080">
    <property type="entry name" value="TruB_bact"/>
    <property type="match status" value="1"/>
</dbReference>
<dbReference type="PANTHER" id="PTHR13767">
    <property type="entry name" value="TRNA-PSEUDOURIDINE SYNTHASE"/>
    <property type="match status" value="1"/>
</dbReference>
<dbReference type="CDD" id="cd02573">
    <property type="entry name" value="PseudoU_synth_EcTruB"/>
    <property type="match status" value="1"/>
</dbReference>
<evidence type="ECO:0000259" key="7">
    <source>
        <dbReference type="Pfam" id="PF16198"/>
    </source>
</evidence>
<reference evidence="8 9" key="1">
    <citation type="submission" date="2020-08" db="EMBL/GenBank/DDBJ databases">
        <authorList>
            <person name="Liu G."/>
            <person name="Sun C."/>
        </authorList>
    </citation>
    <scope>NUCLEOTIDE SEQUENCE [LARGE SCALE GENOMIC DNA]</scope>
    <source>
        <strain evidence="8 9">OT19</strain>
    </source>
</reference>
<dbReference type="AlphaFoldDB" id="A0A7G6VY14"/>
<comment type="catalytic activity">
    <reaction evidence="1 5">
        <text>uridine(55) in tRNA = pseudouridine(55) in tRNA</text>
        <dbReference type="Rhea" id="RHEA:42532"/>
        <dbReference type="Rhea" id="RHEA-COMP:10101"/>
        <dbReference type="Rhea" id="RHEA-COMP:10102"/>
        <dbReference type="ChEBI" id="CHEBI:65314"/>
        <dbReference type="ChEBI" id="CHEBI:65315"/>
        <dbReference type="EC" id="5.4.99.25"/>
    </reaction>
</comment>
<evidence type="ECO:0000256" key="4">
    <source>
        <dbReference type="ARBA" id="ARBA00023235"/>
    </source>
</evidence>
<dbReference type="Pfam" id="PF01509">
    <property type="entry name" value="TruB_N"/>
    <property type="match status" value="1"/>
</dbReference>
<name>A0A7G6VY14_9SPHN</name>
<dbReference type="EMBL" id="CP060052">
    <property type="protein sequence ID" value="QNE06629.1"/>
    <property type="molecule type" value="Genomic_DNA"/>
</dbReference>
<evidence type="ECO:0000256" key="1">
    <source>
        <dbReference type="ARBA" id="ARBA00000385"/>
    </source>
</evidence>
<feature type="active site" description="Nucleophile" evidence="5">
    <location>
        <position position="51"/>
    </location>
</feature>
<evidence type="ECO:0000313" key="8">
    <source>
        <dbReference type="EMBL" id="QNE06629.1"/>
    </source>
</evidence>
<dbReference type="InterPro" id="IPR014780">
    <property type="entry name" value="tRNA_psdUridine_synth_TruB"/>
</dbReference>